<keyword evidence="3" id="KW-1185">Reference proteome</keyword>
<evidence type="ECO:0000313" key="2">
    <source>
        <dbReference type="EMBL" id="ATY84378.1"/>
    </source>
</evidence>
<sequence>MNKKGVQGFILLETALVAVMAAVIWMTWAQWWAAVASSANRIDAGIEGEEQWRRLMVRLSREFHDADEVRGGGRRVEFRDGRGKWISLRLGDHGQVLQSVNGEGDVVLANGVKRIWFVVEPGGLTVETWWARPWDQEPMVGFLASRRLLPDAGSRSGEGSGP</sequence>
<keyword evidence="1" id="KW-1133">Transmembrane helix</keyword>
<protein>
    <submittedName>
        <fullName evidence="2">Uncharacterized protein</fullName>
    </submittedName>
</protein>
<evidence type="ECO:0000313" key="3">
    <source>
        <dbReference type="Proteomes" id="UP000231932"/>
    </source>
</evidence>
<proteinExistence type="predicted"/>
<dbReference type="OrthoDB" id="9827461at2"/>
<keyword evidence="1" id="KW-0812">Transmembrane</keyword>
<gene>
    <name evidence="2" type="ORF">CVV65_04940</name>
</gene>
<dbReference type="EMBL" id="CP024955">
    <property type="protein sequence ID" value="ATY84378.1"/>
    <property type="molecule type" value="Genomic_DNA"/>
</dbReference>
<dbReference type="KEGG" id="kyr:CVV65_04940"/>
<dbReference type="RefSeq" id="WP_100667202.1">
    <property type="nucleotide sequence ID" value="NZ_CP024955.1"/>
</dbReference>
<name>A0A2K8N4X1_9BACL</name>
<evidence type="ECO:0000256" key="1">
    <source>
        <dbReference type="SAM" id="Phobius"/>
    </source>
</evidence>
<feature type="transmembrane region" description="Helical" evidence="1">
    <location>
        <begin position="9"/>
        <end position="33"/>
    </location>
</feature>
<dbReference type="AlphaFoldDB" id="A0A2K8N4X1"/>
<dbReference type="Proteomes" id="UP000231932">
    <property type="component" value="Chromosome"/>
</dbReference>
<organism evidence="2 3">
    <name type="scientific">Kyrpidia spormannii</name>
    <dbReference type="NCBI Taxonomy" id="2055160"/>
    <lineage>
        <taxon>Bacteria</taxon>
        <taxon>Bacillati</taxon>
        <taxon>Bacillota</taxon>
        <taxon>Bacilli</taxon>
        <taxon>Bacillales</taxon>
        <taxon>Alicyclobacillaceae</taxon>
        <taxon>Kyrpidia</taxon>
    </lineage>
</organism>
<reference evidence="3" key="1">
    <citation type="submission" date="2017-11" db="EMBL/GenBank/DDBJ databases">
        <title>Complete Genome Sequence of Kyrpidia sp. Strain EA-1, a thermophilic, hydrogen-oxidizing Bacterium, isolated from the Azores.</title>
        <authorList>
            <person name="Reiner J.E."/>
            <person name="Lapp C.J."/>
            <person name="Bunk B."/>
            <person name="Gescher J."/>
        </authorList>
    </citation>
    <scope>NUCLEOTIDE SEQUENCE [LARGE SCALE GENOMIC DNA]</scope>
    <source>
        <strain evidence="3">EA-1</strain>
    </source>
</reference>
<accession>A0A2K8N4X1</accession>
<keyword evidence="1" id="KW-0472">Membrane</keyword>